<dbReference type="CDD" id="cd17318">
    <property type="entry name" value="MFS_SLC17"/>
    <property type="match status" value="1"/>
</dbReference>
<evidence type="ECO:0000259" key="27">
    <source>
        <dbReference type="PROSITE" id="PS50850"/>
    </source>
</evidence>
<evidence type="ECO:0000256" key="22">
    <source>
        <dbReference type="ARBA" id="ARBA00069713"/>
    </source>
</evidence>
<evidence type="ECO:0000256" key="11">
    <source>
        <dbReference type="ARBA" id="ARBA00023136"/>
    </source>
</evidence>
<dbReference type="GO" id="GO:0006820">
    <property type="term" value="P:monoatomic anion transport"/>
    <property type="evidence" value="ECO:0007669"/>
    <property type="project" value="TreeGrafter"/>
</dbReference>
<dbReference type="PANTHER" id="PTHR11662">
    <property type="entry name" value="SOLUTE CARRIER FAMILY 17"/>
    <property type="match status" value="1"/>
</dbReference>
<keyword evidence="6" id="KW-1003">Cell membrane</keyword>
<keyword evidence="5" id="KW-0813">Transport</keyword>
<feature type="transmembrane region" description="Helical" evidence="26">
    <location>
        <begin position="102"/>
        <end position="122"/>
    </location>
</feature>
<keyword evidence="29" id="KW-1185">Reference proteome</keyword>
<dbReference type="FunFam" id="1.20.1250.20:FF:000067">
    <property type="entry name" value="sialin isoform X2"/>
    <property type="match status" value="1"/>
</dbReference>
<dbReference type="FunFam" id="1.20.1250.20:FF:000003">
    <property type="entry name" value="Solute carrier family 17 member 3"/>
    <property type="match status" value="1"/>
</dbReference>
<evidence type="ECO:0000256" key="2">
    <source>
        <dbReference type="ARBA" id="ARBA00004554"/>
    </source>
</evidence>
<dbReference type="AlphaFoldDB" id="A0A8J2Q7C6"/>
<feature type="domain" description="Major facilitator superfamily (MFS) profile" evidence="27">
    <location>
        <begin position="35"/>
        <end position="450"/>
    </location>
</feature>
<comment type="catalytic activity">
    <reaction evidence="20">
        <text>D-glucuronate(out) + H(+)(out) = D-glucuronate(in) + H(+)(in)</text>
        <dbReference type="Rhea" id="RHEA:72591"/>
        <dbReference type="ChEBI" id="CHEBI:15378"/>
        <dbReference type="ChEBI" id="CHEBI:58720"/>
    </reaction>
    <physiologicalReaction direction="left-to-right" evidence="20">
        <dbReference type="Rhea" id="RHEA:72592"/>
    </physiologicalReaction>
</comment>
<feature type="transmembrane region" description="Helical" evidence="26">
    <location>
        <begin position="189"/>
        <end position="209"/>
    </location>
</feature>
<evidence type="ECO:0000256" key="25">
    <source>
        <dbReference type="ARBA" id="ARBA00081925"/>
    </source>
</evidence>
<proteinExistence type="predicted"/>
<feature type="transmembrane region" description="Helical" evidence="26">
    <location>
        <begin position="34"/>
        <end position="61"/>
    </location>
</feature>
<keyword evidence="12" id="KW-0325">Glycoprotein</keyword>
<reference evidence="28" key="1">
    <citation type="submission" date="2021-06" db="EMBL/GenBank/DDBJ databases">
        <authorList>
            <person name="Hodson N. C."/>
            <person name="Mongue J. A."/>
            <person name="Jaron S. K."/>
        </authorList>
    </citation>
    <scope>NUCLEOTIDE SEQUENCE</scope>
</reference>
<evidence type="ECO:0000256" key="12">
    <source>
        <dbReference type="ARBA" id="ARBA00023180"/>
    </source>
</evidence>
<comment type="caution">
    <text evidence="28">The sequence shown here is derived from an EMBL/GenBank/DDBJ whole genome shotgun (WGS) entry which is preliminary data.</text>
</comment>
<dbReference type="Proteomes" id="UP000708208">
    <property type="component" value="Unassembled WGS sequence"/>
</dbReference>
<keyword evidence="8" id="KW-0769">Symport</keyword>
<evidence type="ECO:0000256" key="14">
    <source>
        <dbReference type="ARBA" id="ARBA00023329"/>
    </source>
</evidence>
<dbReference type="EMBL" id="CAJVCH010571668">
    <property type="protein sequence ID" value="CAG7838201.1"/>
    <property type="molecule type" value="Genomic_DNA"/>
</dbReference>
<evidence type="ECO:0000256" key="1">
    <source>
        <dbReference type="ARBA" id="ARBA00004432"/>
    </source>
</evidence>
<feature type="transmembrane region" description="Helical" evidence="26">
    <location>
        <begin position="426"/>
        <end position="446"/>
    </location>
</feature>
<evidence type="ECO:0000313" key="28">
    <source>
        <dbReference type="EMBL" id="CAG7838201.1"/>
    </source>
</evidence>
<evidence type="ECO:0000256" key="4">
    <source>
        <dbReference type="ARBA" id="ARBA00004656"/>
    </source>
</evidence>
<keyword evidence="7 26" id="KW-0812">Transmembrane</keyword>
<name>A0A8J2Q7C6_9HEXA</name>
<evidence type="ECO:0000256" key="16">
    <source>
        <dbReference type="ARBA" id="ARBA00050554"/>
    </source>
</evidence>
<feature type="transmembrane region" description="Helical" evidence="26">
    <location>
        <begin position="357"/>
        <end position="377"/>
    </location>
</feature>
<evidence type="ECO:0000313" key="29">
    <source>
        <dbReference type="Proteomes" id="UP000708208"/>
    </source>
</evidence>
<dbReference type="GO" id="GO:0030672">
    <property type="term" value="C:synaptic vesicle membrane"/>
    <property type="evidence" value="ECO:0007669"/>
    <property type="project" value="UniProtKB-SubCell"/>
</dbReference>
<dbReference type="InterPro" id="IPR020846">
    <property type="entry name" value="MFS_dom"/>
</dbReference>
<dbReference type="GO" id="GO:0016323">
    <property type="term" value="C:basolateral plasma membrane"/>
    <property type="evidence" value="ECO:0007669"/>
    <property type="project" value="UniProtKB-SubCell"/>
</dbReference>
<evidence type="ECO:0000256" key="13">
    <source>
        <dbReference type="ARBA" id="ARBA00023228"/>
    </source>
</evidence>
<dbReference type="GO" id="GO:0046942">
    <property type="term" value="P:carboxylic acid transport"/>
    <property type="evidence" value="ECO:0007669"/>
    <property type="project" value="UniProtKB-ARBA"/>
</dbReference>
<evidence type="ECO:0000256" key="8">
    <source>
        <dbReference type="ARBA" id="ARBA00022847"/>
    </source>
</evidence>
<comment type="catalytic activity">
    <reaction evidence="15">
        <text>2 nitrate(out) + H(+)(out) = 2 nitrate(in) + H(+)(in)</text>
        <dbReference type="Rhea" id="RHEA:71539"/>
        <dbReference type="ChEBI" id="CHEBI:15378"/>
        <dbReference type="ChEBI" id="CHEBI:17632"/>
    </reaction>
    <physiologicalReaction direction="left-to-right" evidence="15">
        <dbReference type="Rhea" id="RHEA:71540"/>
    </physiologicalReaction>
</comment>
<comment type="subcellular location">
    <subcellularLocation>
        <location evidence="2">Basolateral cell membrane</location>
        <topology evidence="2">Multi-pass membrane protein</topology>
    </subcellularLocation>
    <subcellularLocation>
        <location evidence="3">Cytoplasmic vesicle</location>
        <location evidence="3">Secretory vesicle membrane</location>
        <topology evidence="3">Multi-pass membrane protein</topology>
    </subcellularLocation>
    <subcellularLocation>
        <location evidence="1">Cytoplasmic vesicle</location>
        <location evidence="1">Secretory vesicle</location>
        <location evidence="1">Synaptic vesicle membrane</location>
    </subcellularLocation>
    <subcellularLocation>
        <location evidence="4">Lysosome membrane</location>
    </subcellularLocation>
</comment>
<evidence type="ECO:0000256" key="3">
    <source>
        <dbReference type="ARBA" id="ARBA00004638"/>
    </source>
</evidence>
<evidence type="ECO:0000256" key="21">
    <source>
        <dbReference type="ARBA" id="ARBA00056891"/>
    </source>
</evidence>
<dbReference type="InterPro" id="IPR050382">
    <property type="entry name" value="MFS_Na/Anion_cotransporter"/>
</dbReference>
<evidence type="ECO:0000256" key="15">
    <source>
        <dbReference type="ARBA" id="ARBA00050101"/>
    </source>
</evidence>
<dbReference type="OrthoDB" id="2985014at2759"/>
<comment type="catalytic activity">
    <reaction evidence="19">
        <text>L-glutamate(out) = L-glutamate(in)</text>
        <dbReference type="Rhea" id="RHEA:66336"/>
        <dbReference type="ChEBI" id="CHEBI:29985"/>
    </reaction>
    <physiologicalReaction direction="left-to-right" evidence="19">
        <dbReference type="Rhea" id="RHEA:66337"/>
    </physiologicalReaction>
</comment>
<evidence type="ECO:0000256" key="7">
    <source>
        <dbReference type="ARBA" id="ARBA00022692"/>
    </source>
</evidence>
<evidence type="ECO:0000256" key="24">
    <source>
        <dbReference type="ARBA" id="ARBA00081195"/>
    </source>
</evidence>
<sequence>MTETKQLLIQEQGESQHGGDDGNGKICWKPPRRYVVAFLSFLGFMSTYTLRVNLSIAIISMEEEFEMYKIKKGLILSAFFYGYIFTQIPGGWIARRYGGKKVFGFSVLIASILCIITPLIAFDYKWVIVIRILQGLAEGSTYPSMHTVWSKWAPAPERSRLATISFSGSYIGIVVTLLMSGFITEIYGWKFIFYIFGIISFVWSLIWLWNVGEDPDKDIWIGNDEREYINSYLSGPDRLEESHASPPWLKMLTSRPVWAINIAHFAENWGFYTLFTLLPTYMKDILNSSPKNTGLISSIPYLLLAIIIQLAGQLADQLLKFKSTTFVRKFFTCTAFAVQTFFMLVAGQLQKSEENKITAIMCLILAISLGGFSWAGFSINHLDISLSWASILMGISNTFGTIPGMISPILADQMTSPNGAPSDWTAVFTFSAAVYFAGAIFYGLLASGEEQSWGRRQLSVQDSDDSNDESD</sequence>
<accession>A0A8J2Q7C6</accession>
<keyword evidence="10" id="KW-0770">Synapse</keyword>
<dbReference type="InterPro" id="IPR011701">
    <property type="entry name" value="MFS"/>
</dbReference>
<keyword evidence="14" id="KW-0968">Cytoplasmic vesicle</keyword>
<evidence type="ECO:0000256" key="26">
    <source>
        <dbReference type="SAM" id="Phobius"/>
    </source>
</evidence>
<keyword evidence="13" id="KW-0458">Lysosome</keyword>
<dbReference type="PANTHER" id="PTHR11662:SF399">
    <property type="entry name" value="FI19708P1-RELATED"/>
    <property type="match status" value="1"/>
</dbReference>
<feature type="transmembrane region" description="Helical" evidence="26">
    <location>
        <begin position="295"/>
        <end position="314"/>
    </location>
</feature>
<evidence type="ECO:0000256" key="23">
    <source>
        <dbReference type="ARBA" id="ARBA00080244"/>
    </source>
</evidence>
<dbReference type="GO" id="GO:0005765">
    <property type="term" value="C:lysosomal membrane"/>
    <property type="evidence" value="ECO:0007669"/>
    <property type="project" value="UniProtKB-SubCell"/>
</dbReference>
<evidence type="ECO:0000256" key="18">
    <source>
        <dbReference type="ARBA" id="ARBA00051403"/>
    </source>
</evidence>
<keyword evidence="9 26" id="KW-1133">Transmembrane helix</keyword>
<evidence type="ECO:0000256" key="19">
    <source>
        <dbReference type="ARBA" id="ARBA00051447"/>
    </source>
</evidence>
<dbReference type="Pfam" id="PF07690">
    <property type="entry name" value="MFS_1"/>
    <property type="match status" value="1"/>
</dbReference>
<organism evidence="28 29">
    <name type="scientific">Allacma fusca</name>
    <dbReference type="NCBI Taxonomy" id="39272"/>
    <lineage>
        <taxon>Eukaryota</taxon>
        <taxon>Metazoa</taxon>
        <taxon>Ecdysozoa</taxon>
        <taxon>Arthropoda</taxon>
        <taxon>Hexapoda</taxon>
        <taxon>Collembola</taxon>
        <taxon>Symphypleona</taxon>
        <taxon>Sminthuridae</taxon>
        <taxon>Allacma</taxon>
    </lineage>
</organism>
<feature type="transmembrane region" description="Helical" evidence="26">
    <location>
        <begin position="326"/>
        <end position="345"/>
    </location>
</feature>
<comment type="catalytic activity">
    <reaction evidence="17">
        <text>N-acetylneuraminate(in) + H(+)(in) = N-acetylneuraminate(out) + H(+)(out)</text>
        <dbReference type="Rhea" id="RHEA:28987"/>
        <dbReference type="ChEBI" id="CHEBI:15378"/>
        <dbReference type="ChEBI" id="CHEBI:35418"/>
    </reaction>
    <physiologicalReaction direction="right-to-left" evidence="17">
        <dbReference type="Rhea" id="RHEA:28989"/>
    </physiologicalReaction>
</comment>
<feature type="transmembrane region" description="Helical" evidence="26">
    <location>
        <begin position="384"/>
        <end position="406"/>
    </location>
</feature>
<keyword evidence="11 26" id="KW-0472">Membrane</keyword>
<evidence type="ECO:0000256" key="9">
    <source>
        <dbReference type="ARBA" id="ARBA00022989"/>
    </source>
</evidence>
<dbReference type="GO" id="GO:0015293">
    <property type="term" value="F:symporter activity"/>
    <property type="evidence" value="ECO:0007669"/>
    <property type="project" value="UniProtKB-KW"/>
</dbReference>
<dbReference type="PROSITE" id="PS50850">
    <property type="entry name" value="MFS"/>
    <property type="match status" value="1"/>
</dbReference>
<comment type="catalytic activity">
    <reaction evidence="18">
        <text>N-acetyl-L-aspartyl-L-glutamate(out) = N-acetyl-L-aspartyl-L-glutamate(in)</text>
        <dbReference type="Rhea" id="RHEA:72599"/>
        <dbReference type="ChEBI" id="CHEBI:76931"/>
    </reaction>
    <physiologicalReaction direction="left-to-right" evidence="18">
        <dbReference type="Rhea" id="RHEA:72600"/>
    </physiologicalReaction>
</comment>
<feature type="transmembrane region" description="Helical" evidence="26">
    <location>
        <begin position="161"/>
        <end position="183"/>
    </location>
</feature>
<evidence type="ECO:0000256" key="17">
    <source>
        <dbReference type="ARBA" id="ARBA00050625"/>
    </source>
</evidence>
<evidence type="ECO:0000256" key="10">
    <source>
        <dbReference type="ARBA" id="ARBA00023018"/>
    </source>
</evidence>
<gene>
    <name evidence="28" type="ORF">AFUS01_LOCUS47193</name>
</gene>
<evidence type="ECO:0000256" key="20">
    <source>
        <dbReference type="ARBA" id="ARBA00051612"/>
    </source>
</evidence>
<evidence type="ECO:0000256" key="6">
    <source>
        <dbReference type="ARBA" id="ARBA00022475"/>
    </source>
</evidence>
<comment type="catalytic activity">
    <reaction evidence="16">
        <text>L-aspartate(out) = L-aspartate(in)</text>
        <dbReference type="Rhea" id="RHEA:66332"/>
        <dbReference type="ChEBI" id="CHEBI:29991"/>
    </reaction>
    <physiologicalReaction direction="left-to-right" evidence="16">
        <dbReference type="Rhea" id="RHEA:66333"/>
    </physiologicalReaction>
</comment>
<protein>
    <recommendedName>
        <fullName evidence="22">Sialin</fullName>
    </recommendedName>
    <alternativeName>
        <fullName evidence="25">H(+)/nitrate cotransporter</fullName>
    </alternativeName>
    <alternativeName>
        <fullName evidence="23">H(+)/sialic acid cotransporter</fullName>
    </alternativeName>
    <alternativeName>
        <fullName evidence="24">Vesicular excitatory amino acid transporter</fullName>
    </alternativeName>
</protein>
<evidence type="ECO:0000256" key="5">
    <source>
        <dbReference type="ARBA" id="ARBA00022448"/>
    </source>
</evidence>
<feature type="transmembrane region" description="Helical" evidence="26">
    <location>
        <begin position="73"/>
        <end position="90"/>
    </location>
</feature>
<comment type="function">
    <text evidence="21">Receptor for CM101, a polysaccharide produced by group B Streptococcus with antipathoangiogenic properties.</text>
</comment>